<dbReference type="EMBL" id="CP108264">
    <property type="protein sequence ID" value="WTU74746.1"/>
    <property type="molecule type" value="Genomic_DNA"/>
</dbReference>
<feature type="transmembrane region" description="Helical" evidence="1">
    <location>
        <begin position="7"/>
        <end position="29"/>
    </location>
</feature>
<evidence type="ECO:0000313" key="2">
    <source>
        <dbReference type="EMBL" id="WTU74746.1"/>
    </source>
</evidence>
<keyword evidence="1" id="KW-0472">Membrane</keyword>
<evidence type="ECO:0000256" key="1">
    <source>
        <dbReference type="SAM" id="Phobius"/>
    </source>
</evidence>
<name>A0AAU2JSK8_9ACTN</name>
<protein>
    <submittedName>
        <fullName evidence="2">Uncharacterized protein</fullName>
    </submittedName>
</protein>
<reference evidence="2" key="1">
    <citation type="submission" date="2022-10" db="EMBL/GenBank/DDBJ databases">
        <title>The complete genomes of actinobacterial strains from the NBC collection.</title>
        <authorList>
            <person name="Joergensen T.S."/>
            <person name="Alvarez Arevalo M."/>
            <person name="Sterndorff E.B."/>
            <person name="Faurdal D."/>
            <person name="Vuksanovic O."/>
            <person name="Mourched A.-S."/>
            <person name="Charusanti P."/>
            <person name="Shaw S."/>
            <person name="Blin K."/>
            <person name="Weber T."/>
        </authorList>
    </citation>
    <scope>NUCLEOTIDE SEQUENCE</scope>
    <source>
        <strain evidence="2">NBC_00049</strain>
    </source>
</reference>
<proteinExistence type="predicted"/>
<accession>A0AAU2JSK8</accession>
<keyword evidence="1" id="KW-0812">Transmembrane</keyword>
<gene>
    <name evidence="2" type="ORF">OG327_16290</name>
</gene>
<organism evidence="2">
    <name type="scientific">Streptomyces sp. NBC_00049</name>
    <dbReference type="NCBI Taxonomy" id="2903617"/>
    <lineage>
        <taxon>Bacteria</taxon>
        <taxon>Bacillati</taxon>
        <taxon>Actinomycetota</taxon>
        <taxon>Actinomycetes</taxon>
        <taxon>Kitasatosporales</taxon>
        <taxon>Streptomycetaceae</taxon>
        <taxon>Streptomyces</taxon>
    </lineage>
</organism>
<keyword evidence="1" id="KW-1133">Transmembrane helix</keyword>
<sequence>MSKQTKTAIGFGCGGLAVVLGGLGLIVMATTGRALAPLPDGEALMLTQDEVAGSWSDGEGGTVELAADGTFTATELCGHYVDSAAKKGAAADASPVRTGAGTWSVYTPTRGNGPATRLRVEFAAGATSAQYEARGSLESPVLWAYVGDADDGRLCALRKRS</sequence>
<dbReference type="AlphaFoldDB" id="A0AAU2JSK8"/>